<comment type="caution">
    <text evidence="1">The sequence shown here is derived from an EMBL/GenBank/DDBJ whole genome shotgun (WGS) entry which is preliminary data.</text>
</comment>
<keyword evidence="2" id="KW-1185">Reference proteome</keyword>
<organism evidence="1 2">
    <name type="scientific">Solirubrobacter phytolaccae</name>
    <dbReference type="NCBI Taxonomy" id="1404360"/>
    <lineage>
        <taxon>Bacteria</taxon>
        <taxon>Bacillati</taxon>
        <taxon>Actinomycetota</taxon>
        <taxon>Thermoleophilia</taxon>
        <taxon>Solirubrobacterales</taxon>
        <taxon>Solirubrobacteraceae</taxon>
        <taxon>Solirubrobacter</taxon>
    </lineage>
</organism>
<gene>
    <name evidence="1" type="ORF">OJ997_01220</name>
</gene>
<evidence type="ECO:0000313" key="2">
    <source>
        <dbReference type="Proteomes" id="UP001147653"/>
    </source>
</evidence>
<accession>A0A9X3N371</accession>
<dbReference type="EMBL" id="JAPDDP010000002">
    <property type="protein sequence ID" value="MDA0178898.1"/>
    <property type="molecule type" value="Genomic_DNA"/>
</dbReference>
<proteinExistence type="predicted"/>
<dbReference type="Proteomes" id="UP001147653">
    <property type="component" value="Unassembled WGS sequence"/>
</dbReference>
<dbReference type="AlphaFoldDB" id="A0A9X3N371"/>
<sequence length="392" mass="41380">MHKRPTAGQATTEYIAVIALLAAVFVLAAPAVGAPSIGRLVIEQMQRALCIAGMDICDAQMAREAGLAPCPMGSDLTGREVSATAFSIEVGHRWTLTVTPNSDGTVSIMRTASGHAGVVDGFSPELSLGPVKFEVGGEAGAKARVQGAYGWTFPNQAAADEFIESNLKELRADRWPQHWVSVEGSGEVSAMVGLALGGDVRERLDLVGFSGSGHGAIGARLVHAGNVVTVYGRATLDGPELARALMPTIGRGREDWVVEYTFDGNGPRELAFRRVEPSDRDSRQTETVARLDLRDPTNAAAARPLLDARLPWGPEERAAFAVAGARIASHGTIERTVSSVSDDSRGISGSVRGGAKFGGSAKKIDVHRSLVEASARTGGYDRRRLDCQVPSK</sequence>
<name>A0A9X3N371_9ACTN</name>
<dbReference type="RefSeq" id="WP_270023164.1">
    <property type="nucleotide sequence ID" value="NZ_JAPDDP010000002.1"/>
</dbReference>
<evidence type="ECO:0000313" key="1">
    <source>
        <dbReference type="EMBL" id="MDA0178898.1"/>
    </source>
</evidence>
<reference evidence="1" key="1">
    <citation type="submission" date="2022-10" db="EMBL/GenBank/DDBJ databases">
        <title>The WGS of Solirubrobacter phytolaccae KCTC 29190.</title>
        <authorList>
            <person name="Jiang Z."/>
        </authorList>
    </citation>
    <scope>NUCLEOTIDE SEQUENCE</scope>
    <source>
        <strain evidence="1">KCTC 29190</strain>
    </source>
</reference>
<protein>
    <submittedName>
        <fullName evidence="1">Uncharacterized protein</fullName>
    </submittedName>
</protein>